<feature type="signal peptide" evidence="1">
    <location>
        <begin position="1"/>
        <end position="24"/>
    </location>
</feature>
<evidence type="ECO:0000313" key="3">
    <source>
        <dbReference type="EMBL" id="TDB49396.1"/>
    </source>
</evidence>
<feature type="chain" id="PRO_5020817466" description="LCI fold domain-containing protein" evidence="1">
    <location>
        <begin position="25"/>
        <end position="93"/>
    </location>
</feature>
<dbReference type="EMBL" id="PUJX01000012">
    <property type="protein sequence ID" value="TDB49396.1"/>
    <property type="molecule type" value="Genomic_DNA"/>
</dbReference>
<reference evidence="3 4" key="1">
    <citation type="journal article" date="2019" name="Int. J. Syst. Evol. Microbiol.">
        <title>Photorhabdus khanii subsp. guanajuatensis subsp. nov., isolated from Heterorhabditis atacamensis, and Photorhabdus luminescens subsp. mexicana subsp. nov., isolated from Heterorhabditis mexicana entomopathogenic nematodes.</title>
        <authorList>
            <person name="Machado R.A.R."/>
            <person name="Bruno P."/>
            <person name="Arce C.C.M."/>
            <person name="Liechti N."/>
            <person name="Kohler A."/>
            <person name="Bernal J."/>
            <person name="Bruggmann R."/>
            <person name="Turlings T.C.J."/>
        </authorList>
    </citation>
    <scope>NUCLEOTIDE SEQUENCE [LARGE SCALE GENOMIC DNA]</scope>
    <source>
        <strain evidence="3 4">MEX47-22</strain>
    </source>
</reference>
<comment type="caution">
    <text evidence="3">The sequence shown here is derived from an EMBL/GenBank/DDBJ whole genome shotgun (WGS) entry which is preliminary data.</text>
</comment>
<dbReference type="RefSeq" id="WP_132345996.1">
    <property type="nucleotide sequence ID" value="NZ_CAWOLF010000012.1"/>
</dbReference>
<dbReference type="Proteomes" id="UP000295550">
    <property type="component" value="Unassembled WGS sequence"/>
</dbReference>
<keyword evidence="1" id="KW-0732">Signal</keyword>
<dbReference type="AlphaFoldDB" id="A0A4R4J7M1"/>
<organism evidence="3 4">
    <name type="scientific">Photorhabdus luminescens subsp. mexicana</name>
    <dbReference type="NCBI Taxonomy" id="2100167"/>
    <lineage>
        <taxon>Bacteria</taxon>
        <taxon>Pseudomonadati</taxon>
        <taxon>Pseudomonadota</taxon>
        <taxon>Gammaproteobacteria</taxon>
        <taxon>Enterobacterales</taxon>
        <taxon>Morganellaceae</taxon>
        <taxon>Photorhabdus</taxon>
    </lineage>
</organism>
<name>A0A4R4J7M1_PHOLU</name>
<evidence type="ECO:0000313" key="4">
    <source>
        <dbReference type="Proteomes" id="UP000295550"/>
    </source>
</evidence>
<gene>
    <name evidence="3" type="ORF">C5468_13135</name>
</gene>
<accession>A0A4R4J7M1</accession>
<protein>
    <recommendedName>
        <fullName evidence="2">LCI fold domain-containing protein</fullName>
    </recommendedName>
</protein>
<evidence type="ECO:0000256" key="1">
    <source>
        <dbReference type="SAM" id="SignalP"/>
    </source>
</evidence>
<dbReference type="InterPro" id="IPR020976">
    <property type="entry name" value="Antimicrobial_lci"/>
</dbReference>
<proteinExistence type="predicted"/>
<dbReference type="Pfam" id="PF12197">
    <property type="entry name" value="lci"/>
    <property type="match status" value="1"/>
</dbReference>
<sequence length="93" mass="10425">MFKKLLTVGALATILIGGIGTASAYGTRYNCQGVPILDQTPGDGLEMWVVHSTRIFANSFSKFDRKWYFQGNVLECELNGQAYYAAYYKGQWI</sequence>
<evidence type="ECO:0000259" key="2">
    <source>
        <dbReference type="Pfam" id="PF12197"/>
    </source>
</evidence>
<feature type="domain" description="LCI fold" evidence="2">
    <location>
        <begin position="51"/>
        <end position="89"/>
    </location>
</feature>